<evidence type="ECO:0000313" key="1">
    <source>
        <dbReference type="EMBL" id="ACN15909.1"/>
    </source>
</evidence>
<dbReference type="STRING" id="177437.HRM2_28200"/>
<organism evidence="1 2">
    <name type="scientific">Desulforapulum autotrophicum (strain ATCC 43914 / DSM 3382 / VKM B-1955 / HRM2)</name>
    <name type="common">Desulfobacterium autotrophicum</name>
    <dbReference type="NCBI Taxonomy" id="177437"/>
    <lineage>
        <taxon>Bacteria</taxon>
        <taxon>Pseudomonadati</taxon>
        <taxon>Thermodesulfobacteriota</taxon>
        <taxon>Desulfobacteria</taxon>
        <taxon>Desulfobacterales</taxon>
        <taxon>Desulfobacteraceae</taxon>
        <taxon>Desulforapulum</taxon>
    </lineage>
</organism>
<dbReference type="EMBL" id="CP001087">
    <property type="protein sequence ID" value="ACN15909.1"/>
    <property type="molecule type" value="Genomic_DNA"/>
</dbReference>
<reference evidence="1 2" key="1">
    <citation type="journal article" date="2009" name="Environ. Microbiol.">
        <title>Genome sequence of Desulfobacterium autotrophicum HRM2, a marine sulfate reducer oxidizing organic carbon completely to carbon dioxide.</title>
        <authorList>
            <person name="Strittmatter A.W."/>
            <person name="Liesegang H."/>
            <person name="Rabus R."/>
            <person name="Decker I."/>
            <person name="Amann J."/>
            <person name="Andres S."/>
            <person name="Henne A."/>
            <person name="Fricke W.F."/>
            <person name="Martinez-Arias R."/>
            <person name="Bartels D."/>
            <person name="Goesmann A."/>
            <person name="Krause L."/>
            <person name="Puehler A."/>
            <person name="Klenk H.P."/>
            <person name="Richter M."/>
            <person name="Schuler M."/>
            <person name="Gloeckner F.O."/>
            <person name="Meyerdierks A."/>
            <person name="Gottschalk G."/>
            <person name="Amann R."/>
        </authorList>
    </citation>
    <scope>NUCLEOTIDE SEQUENCE [LARGE SCALE GENOMIC DNA]</scope>
    <source>
        <strain evidence="2">ATCC 43914 / DSM 3382 / HRM2</strain>
    </source>
</reference>
<evidence type="ECO:0000313" key="2">
    <source>
        <dbReference type="Proteomes" id="UP000000442"/>
    </source>
</evidence>
<sequence length="74" mass="7974">MIGHGFTPLLATASRLLLCINHELLPRNAPVFKKILGQGKANTDNKQGVGMTVNAPKGLHRAVRERVMDSQGGQ</sequence>
<dbReference type="KEGG" id="dat:HRM2_28200"/>
<name>C0QJ96_DESAH</name>
<keyword evidence="2" id="KW-1185">Reference proteome</keyword>
<gene>
    <name evidence="1" type="ordered locus">HRM2_28200</name>
</gene>
<proteinExistence type="predicted"/>
<protein>
    <submittedName>
        <fullName evidence="1">Uncharacterized protein</fullName>
    </submittedName>
</protein>
<dbReference type="HOGENOM" id="CLU_2681655_0_0_7"/>
<dbReference type="Proteomes" id="UP000000442">
    <property type="component" value="Chromosome"/>
</dbReference>
<accession>C0QJ96</accession>
<dbReference type="AlphaFoldDB" id="C0QJ96"/>